<dbReference type="Proteomes" id="UP000283429">
    <property type="component" value="Unassembled WGS sequence"/>
</dbReference>
<gene>
    <name evidence="1" type="ORF">DW783_04970</name>
</gene>
<reference evidence="1 2" key="1">
    <citation type="submission" date="2018-08" db="EMBL/GenBank/DDBJ databases">
        <title>A genome reference for cultivated species of the human gut microbiota.</title>
        <authorList>
            <person name="Zou Y."/>
            <person name="Xue W."/>
            <person name="Luo G."/>
        </authorList>
    </citation>
    <scope>NUCLEOTIDE SEQUENCE [LARGE SCALE GENOMIC DNA]</scope>
    <source>
        <strain evidence="1 2">AM30-40</strain>
    </source>
</reference>
<organism evidence="1 2">
    <name type="scientific">Phocaeicola vulgatus</name>
    <name type="common">Bacteroides vulgatus</name>
    <dbReference type="NCBI Taxonomy" id="821"/>
    <lineage>
        <taxon>Bacteria</taxon>
        <taxon>Pseudomonadati</taxon>
        <taxon>Bacteroidota</taxon>
        <taxon>Bacteroidia</taxon>
        <taxon>Bacteroidales</taxon>
        <taxon>Bacteroidaceae</taxon>
        <taxon>Phocaeicola</taxon>
    </lineage>
</organism>
<comment type="caution">
    <text evidence="1">The sequence shown here is derived from an EMBL/GenBank/DDBJ whole genome shotgun (WGS) entry which is preliminary data.</text>
</comment>
<proteinExistence type="predicted"/>
<name>A0A414HEU2_PHOVU</name>
<protein>
    <submittedName>
        <fullName evidence="1">Uncharacterized protein</fullName>
    </submittedName>
</protein>
<dbReference type="AlphaFoldDB" id="A0A414HEU2"/>
<evidence type="ECO:0000313" key="1">
    <source>
        <dbReference type="EMBL" id="RHD83155.1"/>
    </source>
</evidence>
<dbReference type="EMBL" id="QSJM01000010">
    <property type="protein sequence ID" value="RHD83155.1"/>
    <property type="molecule type" value="Genomic_DNA"/>
</dbReference>
<dbReference type="RefSeq" id="WP_101602681.1">
    <property type="nucleotide sequence ID" value="NZ_JADNJS010000042.1"/>
</dbReference>
<evidence type="ECO:0000313" key="2">
    <source>
        <dbReference type="Proteomes" id="UP000283429"/>
    </source>
</evidence>
<accession>A0A414HEU2</accession>
<sequence>MKSTLLNELMKIPKDATLITIQGVEMQVIDKDEAVRLLDSDPNDSNIHECILSNGHFLFQTENRTLVSLYKVL</sequence>